<dbReference type="AlphaFoldDB" id="A0A059EXV1"/>
<dbReference type="HOGENOM" id="CLU_3142735_0_0_1"/>
<reference evidence="1 2" key="2">
    <citation type="submission" date="2014-03" db="EMBL/GenBank/DDBJ databases">
        <title>The Genome Sequence of Anncaliia algerae insect isolate PRA339.</title>
        <authorList>
            <consortium name="The Broad Institute Genome Sequencing Platform"/>
            <consortium name="The Broad Institute Genome Sequencing Center for Infectious Disease"/>
            <person name="Cuomo C."/>
            <person name="Becnel J."/>
            <person name="Sanscrainte N."/>
            <person name="Walker B."/>
            <person name="Young S.K."/>
            <person name="Zeng Q."/>
            <person name="Gargeya S."/>
            <person name="Fitzgerald M."/>
            <person name="Haas B."/>
            <person name="Abouelleil A."/>
            <person name="Alvarado L."/>
            <person name="Arachchi H.M."/>
            <person name="Berlin A.M."/>
            <person name="Chapman S.B."/>
            <person name="Dewar J."/>
            <person name="Goldberg J."/>
            <person name="Griggs A."/>
            <person name="Gujja S."/>
            <person name="Hansen M."/>
            <person name="Howarth C."/>
            <person name="Imamovic A."/>
            <person name="Larimer J."/>
            <person name="McCowan C."/>
            <person name="Murphy C."/>
            <person name="Neiman D."/>
            <person name="Pearson M."/>
            <person name="Priest M."/>
            <person name="Roberts A."/>
            <person name="Saif S."/>
            <person name="Shea T."/>
            <person name="Sisk P."/>
            <person name="Sykes S."/>
            <person name="Wortman J."/>
            <person name="Nusbaum C."/>
            <person name="Birren B."/>
        </authorList>
    </citation>
    <scope>NUCLEOTIDE SEQUENCE [LARGE SCALE GENOMIC DNA]</scope>
    <source>
        <strain evidence="1 2">PRA339</strain>
    </source>
</reference>
<dbReference type="VEuPathDB" id="MicrosporidiaDB:H312_03068"/>
<protein>
    <submittedName>
        <fullName evidence="1">Uncharacterized protein</fullName>
    </submittedName>
</protein>
<name>A0A059EXV1_9MICR</name>
<reference evidence="2" key="1">
    <citation type="submission" date="2013-02" db="EMBL/GenBank/DDBJ databases">
        <authorList>
            <consortium name="The Broad Institute Genome Sequencing Platform"/>
            <person name="Cuomo C."/>
            <person name="Becnel J."/>
            <person name="Sanscrainte N."/>
            <person name="Walker B."/>
            <person name="Young S.K."/>
            <person name="Zeng Q."/>
            <person name="Gargeya S."/>
            <person name="Fitzgerald M."/>
            <person name="Haas B."/>
            <person name="Abouelleil A."/>
            <person name="Alvarado L."/>
            <person name="Arachchi H.M."/>
            <person name="Berlin A.M."/>
            <person name="Chapman S.B."/>
            <person name="Dewar J."/>
            <person name="Goldberg J."/>
            <person name="Griggs A."/>
            <person name="Gujja S."/>
            <person name="Hansen M."/>
            <person name="Howarth C."/>
            <person name="Imamovic A."/>
            <person name="Larimer J."/>
            <person name="McCowan C."/>
            <person name="Murphy C."/>
            <person name="Neiman D."/>
            <person name="Pearson M."/>
            <person name="Priest M."/>
            <person name="Roberts A."/>
            <person name="Saif S."/>
            <person name="Shea T."/>
            <person name="Sisk P."/>
            <person name="Sykes S."/>
            <person name="Wortman J."/>
            <person name="Nusbaum C."/>
            <person name="Birren B."/>
        </authorList>
    </citation>
    <scope>NUCLEOTIDE SEQUENCE [LARGE SCALE GENOMIC DNA]</scope>
    <source>
        <strain evidence="2">PRA339</strain>
    </source>
</reference>
<dbReference type="EMBL" id="KK365259">
    <property type="protein sequence ID" value="KCZ79544.1"/>
    <property type="molecule type" value="Genomic_DNA"/>
</dbReference>
<keyword evidence="2" id="KW-1185">Reference proteome</keyword>
<gene>
    <name evidence="1" type="ORF">H312_03068</name>
</gene>
<sequence>MEDINLFKIVLYCIVCLTMYCSDKSVGIDQNCLLNKKILSDKETMKIYQ</sequence>
<evidence type="ECO:0000313" key="1">
    <source>
        <dbReference type="EMBL" id="KCZ79544.1"/>
    </source>
</evidence>
<evidence type="ECO:0000313" key="2">
    <source>
        <dbReference type="Proteomes" id="UP000030655"/>
    </source>
</evidence>
<proteinExistence type="predicted"/>
<dbReference type="Proteomes" id="UP000030655">
    <property type="component" value="Unassembled WGS sequence"/>
</dbReference>
<organism evidence="1 2">
    <name type="scientific">Anncaliia algerae PRA339</name>
    <dbReference type="NCBI Taxonomy" id="1288291"/>
    <lineage>
        <taxon>Eukaryota</taxon>
        <taxon>Fungi</taxon>
        <taxon>Fungi incertae sedis</taxon>
        <taxon>Microsporidia</taxon>
        <taxon>Tubulinosematoidea</taxon>
        <taxon>Tubulinosematidae</taxon>
        <taxon>Anncaliia</taxon>
    </lineage>
</organism>
<accession>A0A059EXV1</accession>